<evidence type="ECO:0008006" key="3">
    <source>
        <dbReference type="Google" id="ProtNLM"/>
    </source>
</evidence>
<evidence type="ECO:0000313" key="1">
    <source>
        <dbReference type="EMBL" id="GAX47275.1"/>
    </source>
</evidence>
<keyword evidence="2" id="KW-1185">Reference proteome</keyword>
<organism evidence="1 2">
    <name type="scientific">Pseudolactococcus reticulitermitis</name>
    <dbReference type="NCBI Taxonomy" id="2025039"/>
    <lineage>
        <taxon>Bacteria</taxon>
        <taxon>Bacillati</taxon>
        <taxon>Bacillota</taxon>
        <taxon>Bacilli</taxon>
        <taxon>Lactobacillales</taxon>
        <taxon>Streptococcaceae</taxon>
        <taxon>Pseudolactococcus</taxon>
    </lineage>
</organism>
<comment type="caution">
    <text evidence="1">The sequence shown here is derived from an EMBL/GenBank/DDBJ whole genome shotgun (WGS) entry which is preliminary data.</text>
</comment>
<proteinExistence type="predicted"/>
<gene>
    <name evidence="1" type="ORF">RsY01_874</name>
</gene>
<accession>A0A224XC75</accession>
<name>A0A224XC75_9LACT</name>
<evidence type="ECO:0000313" key="2">
    <source>
        <dbReference type="Proteomes" id="UP000218689"/>
    </source>
</evidence>
<sequence>MNIIEATKKALQENKAISNPSDLEGGLAFLPTNSECFGILLVTTEPSLDKENGIHKEVWQAPGRFWNPIANDLLREDWELL</sequence>
<dbReference type="Proteomes" id="UP000218689">
    <property type="component" value="Unassembled WGS sequence"/>
</dbReference>
<dbReference type="AlphaFoldDB" id="A0A224XC75"/>
<dbReference type="RefSeq" id="WP_094784341.1">
    <property type="nucleotide sequence ID" value="NZ_BEDT01000002.1"/>
</dbReference>
<dbReference type="EMBL" id="BEDT01000002">
    <property type="protein sequence ID" value="GAX47275.1"/>
    <property type="molecule type" value="Genomic_DNA"/>
</dbReference>
<reference evidence="2" key="1">
    <citation type="submission" date="2017-08" db="EMBL/GenBank/DDBJ databases">
        <title>Draft genome sequence of Lactococcus sp. strain Rs-Y01, isolated from the gut of the lower termite Reticulitermes speratus.</title>
        <authorList>
            <person name="Ohkuma M."/>
            <person name="Yuki M."/>
        </authorList>
    </citation>
    <scope>NUCLEOTIDE SEQUENCE [LARGE SCALE GENOMIC DNA]</scope>
    <source>
        <strain evidence="2">Rs-Y01</strain>
    </source>
</reference>
<dbReference type="OrthoDB" id="2300997at2"/>
<protein>
    <recommendedName>
        <fullName evidence="3">DUF2829 domain-containing protein</fullName>
    </recommendedName>
</protein>